<keyword evidence="2" id="KW-1185">Reference proteome</keyword>
<evidence type="ECO:0000313" key="2">
    <source>
        <dbReference type="Proteomes" id="UP001054945"/>
    </source>
</evidence>
<evidence type="ECO:0000313" key="1">
    <source>
        <dbReference type="EMBL" id="GIX83012.1"/>
    </source>
</evidence>
<sequence length="82" mass="9632">MGLTLKRTVIHPRDVISGPPPHWLRSLCSRFTLRSRPRQRFPWVAASRQVRRQVQIHSCSQLGQSFLIMDTIRNIWRKGQKG</sequence>
<name>A0AAV4NE13_CAEEX</name>
<reference evidence="1 2" key="1">
    <citation type="submission" date="2021-06" db="EMBL/GenBank/DDBJ databases">
        <title>Caerostris extrusa draft genome.</title>
        <authorList>
            <person name="Kono N."/>
            <person name="Arakawa K."/>
        </authorList>
    </citation>
    <scope>NUCLEOTIDE SEQUENCE [LARGE SCALE GENOMIC DNA]</scope>
</reference>
<dbReference type="EMBL" id="BPLR01020826">
    <property type="protein sequence ID" value="GIX83012.1"/>
    <property type="molecule type" value="Genomic_DNA"/>
</dbReference>
<dbReference type="AlphaFoldDB" id="A0AAV4NE13"/>
<accession>A0AAV4NE13</accession>
<organism evidence="1 2">
    <name type="scientific">Caerostris extrusa</name>
    <name type="common">Bark spider</name>
    <name type="synonym">Caerostris bankana</name>
    <dbReference type="NCBI Taxonomy" id="172846"/>
    <lineage>
        <taxon>Eukaryota</taxon>
        <taxon>Metazoa</taxon>
        <taxon>Ecdysozoa</taxon>
        <taxon>Arthropoda</taxon>
        <taxon>Chelicerata</taxon>
        <taxon>Arachnida</taxon>
        <taxon>Araneae</taxon>
        <taxon>Araneomorphae</taxon>
        <taxon>Entelegynae</taxon>
        <taxon>Araneoidea</taxon>
        <taxon>Araneidae</taxon>
        <taxon>Caerostris</taxon>
    </lineage>
</organism>
<protein>
    <submittedName>
        <fullName evidence="1">Uncharacterized protein</fullName>
    </submittedName>
</protein>
<dbReference type="Proteomes" id="UP001054945">
    <property type="component" value="Unassembled WGS sequence"/>
</dbReference>
<proteinExistence type="predicted"/>
<gene>
    <name evidence="1" type="ORF">CEXT_220041</name>
</gene>
<comment type="caution">
    <text evidence="1">The sequence shown here is derived from an EMBL/GenBank/DDBJ whole genome shotgun (WGS) entry which is preliminary data.</text>
</comment>